<dbReference type="Proteomes" id="UP000547674">
    <property type="component" value="Unassembled WGS sequence"/>
</dbReference>
<proteinExistence type="predicted"/>
<organism evidence="1 2">
    <name type="scientific">Eiseniibacteriota bacterium</name>
    <dbReference type="NCBI Taxonomy" id="2212470"/>
    <lineage>
        <taxon>Bacteria</taxon>
        <taxon>Candidatus Eiseniibacteriota</taxon>
    </lineage>
</organism>
<sequence length="620" mass="68464">MEIAEGGEGISSSVLVRQEDGQTVTRITKTVAGESIFFDWIHTKDFSREFKFSATEPLPLDPTRFRGAHALYVRSVDNNAAPSLPDQVSFTTTTVAPTTRIDSPLGDVLAVGENIRIQWSGVDPDYSGENPGPVAGFEYKIVRLDLLDPPVPVITADPDFVLVQETPNIPWVRTRDVELALATDQRGSYMIGVRSIDEAGAIDPFLNLGGENRNVLRFQVLGGASVPDVCVSEETLGELCLSEAETREVDVVSGKSYAFDFSCDASTYGSSIEGLSYGVNVTDVDDDSQWSDYSLVGRTEAIATSGKEPITISFRCLDDFGVRGLGSIKLLPVEFSFEYDVLVIDDFRDAIWPRDEEHDAFWMRILAGSGKFSAENLDPEVAMHHVHGVNDVQSLDPQTPGVDKLANYKLVIYNTRASGYNARSSLLEESALSRSLRLYLTAGGKLWVIGEATVAATIPSQANTADFVYPKEMAPGQFAYDFLKLRTDNIWNDKNADNTRNGLIHATGNVDHGLFDMNVDPLKLSPIVRQDHGVGMVDALFAPIALEKITEGELEILYRFGAVDLRSTYHRRAVAIRWSDDSETRAHGRVAWFGFPVYFFEETEFQPTFNTMVDWFQAGP</sequence>
<evidence type="ECO:0000313" key="2">
    <source>
        <dbReference type="Proteomes" id="UP000547674"/>
    </source>
</evidence>
<comment type="caution">
    <text evidence="1">The sequence shown here is derived from an EMBL/GenBank/DDBJ whole genome shotgun (WGS) entry which is preliminary data.</text>
</comment>
<protein>
    <submittedName>
        <fullName evidence="1">Uncharacterized protein</fullName>
    </submittedName>
</protein>
<dbReference type="AlphaFoldDB" id="A0A7Y2EAZ6"/>
<accession>A0A7Y2EAZ6</accession>
<evidence type="ECO:0000313" key="1">
    <source>
        <dbReference type="EMBL" id="NNF06549.1"/>
    </source>
</evidence>
<gene>
    <name evidence="1" type="ORF">HKN21_07295</name>
</gene>
<reference evidence="1 2" key="1">
    <citation type="submission" date="2020-03" db="EMBL/GenBank/DDBJ databases">
        <title>Metabolic flexibility allows generalist bacteria to become dominant in a frequently disturbed ecosystem.</title>
        <authorList>
            <person name="Chen Y.-J."/>
            <person name="Leung P.M."/>
            <person name="Bay S.K."/>
            <person name="Hugenholtz P."/>
            <person name="Kessler A.J."/>
            <person name="Shelley G."/>
            <person name="Waite D.W."/>
            <person name="Cook P.L."/>
            <person name="Greening C."/>
        </authorList>
    </citation>
    <scope>NUCLEOTIDE SEQUENCE [LARGE SCALE GENOMIC DNA]</scope>
    <source>
        <strain evidence="1">SS_bin_28</strain>
    </source>
</reference>
<name>A0A7Y2EAZ6_UNCEI</name>
<feature type="non-terminal residue" evidence="1">
    <location>
        <position position="1"/>
    </location>
</feature>
<dbReference type="EMBL" id="JABDJR010000286">
    <property type="protein sequence ID" value="NNF06549.1"/>
    <property type="molecule type" value="Genomic_DNA"/>
</dbReference>